<protein>
    <submittedName>
        <fullName evidence="1">Uncharacterized protein</fullName>
    </submittedName>
</protein>
<gene>
    <name evidence="1" type="ORF">FEHR0123_LOCUS9701</name>
</gene>
<reference evidence="1" key="1">
    <citation type="submission" date="2021-01" db="EMBL/GenBank/DDBJ databases">
        <authorList>
            <person name="Corre E."/>
            <person name="Pelletier E."/>
            <person name="Niang G."/>
            <person name="Scheremetjew M."/>
            <person name="Finn R."/>
            <person name="Kale V."/>
            <person name="Holt S."/>
            <person name="Cochrane G."/>
            <person name="Meng A."/>
            <person name="Brown T."/>
            <person name="Cohen L."/>
        </authorList>
    </citation>
    <scope>NUCLEOTIDE SEQUENCE</scope>
    <source>
        <strain evidence="1">Fehren 1</strain>
    </source>
</reference>
<sequence>MSQNCAPNSALFRDFEHLARRGVHFASSVLLHTDLEGRLMDQNFASLSIIPQTVTGESIAGVEHIAVLFAHENCAIRLSAMVDFNHGQFFEPQRLAHHPKHLMHDFRLALTKPSQSVDGLVASDARAQLLVVWDAVLVWD</sequence>
<name>A0A7S3MS74_9SPIT</name>
<dbReference type="AlphaFoldDB" id="A0A7S3MS74"/>
<organism evidence="1">
    <name type="scientific">Favella ehrenbergii</name>
    <dbReference type="NCBI Taxonomy" id="182087"/>
    <lineage>
        <taxon>Eukaryota</taxon>
        <taxon>Sar</taxon>
        <taxon>Alveolata</taxon>
        <taxon>Ciliophora</taxon>
        <taxon>Intramacronucleata</taxon>
        <taxon>Spirotrichea</taxon>
        <taxon>Choreotrichia</taxon>
        <taxon>Tintinnida</taxon>
        <taxon>Xystonellidae</taxon>
        <taxon>Favella</taxon>
    </lineage>
</organism>
<proteinExistence type="predicted"/>
<dbReference type="EMBL" id="HBIE01031926">
    <property type="protein sequence ID" value="CAE0314775.1"/>
    <property type="molecule type" value="Transcribed_RNA"/>
</dbReference>
<accession>A0A7S3MS74</accession>
<evidence type="ECO:0000313" key="1">
    <source>
        <dbReference type="EMBL" id="CAE0314775.1"/>
    </source>
</evidence>